<protein>
    <submittedName>
        <fullName evidence="1">19481_t:CDS:1</fullName>
    </submittedName>
</protein>
<gene>
    <name evidence="1" type="ORF">RPERSI_LOCUS20834</name>
</gene>
<accession>A0ACA9RLQ7</accession>
<reference evidence="1" key="1">
    <citation type="submission" date="2021-06" db="EMBL/GenBank/DDBJ databases">
        <authorList>
            <person name="Kallberg Y."/>
            <person name="Tangrot J."/>
            <person name="Rosling A."/>
        </authorList>
    </citation>
    <scope>NUCLEOTIDE SEQUENCE</scope>
    <source>
        <strain evidence="1">MA461A</strain>
    </source>
</reference>
<organism evidence="1 2">
    <name type="scientific">Racocetra persica</name>
    <dbReference type="NCBI Taxonomy" id="160502"/>
    <lineage>
        <taxon>Eukaryota</taxon>
        <taxon>Fungi</taxon>
        <taxon>Fungi incertae sedis</taxon>
        <taxon>Mucoromycota</taxon>
        <taxon>Glomeromycotina</taxon>
        <taxon>Glomeromycetes</taxon>
        <taxon>Diversisporales</taxon>
        <taxon>Gigasporaceae</taxon>
        <taxon>Racocetra</taxon>
    </lineage>
</organism>
<feature type="non-terminal residue" evidence="1">
    <location>
        <position position="46"/>
    </location>
</feature>
<evidence type="ECO:0000313" key="1">
    <source>
        <dbReference type="EMBL" id="CAG8800028.1"/>
    </source>
</evidence>
<dbReference type="EMBL" id="CAJVQC010059706">
    <property type="protein sequence ID" value="CAG8800028.1"/>
    <property type="molecule type" value="Genomic_DNA"/>
</dbReference>
<comment type="caution">
    <text evidence="1">The sequence shown here is derived from an EMBL/GenBank/DDBJ whole genome shotgun (WGS) entry which is preliminary data.</text>
</comment>
<evidence type="ECO:0000313" key="2">
    <source>
        <dbReference type="Proteomes" id="UP000789920"/>
    </source>
</evidence>
<feature type="non-terminal residue" evidence="1">
    <location>
        <position position="1"/>
    </location>
</feature>
<dbReference type="Proteomes" id="UP000789920">
    <property type="component" value="Unassembled WGS sequence"/>
</dbReference>
<proteinExistence type="predicted"/>
<keyword evidence="2" id="KW-1185">Reference proteome</keyword>
<name>A0ACA9RLQ7_9GLOM</name>
<sequence length="46" mass="5269">QARARINKKRQKEEQSAILSEGRNSAVLIHDIVLPSRSNIIFNPNR</sequence>